<dbReference type="SMART" id="SM00448">
    <property type="entry name" value="REC"/>
    <property type="match status" value="2"/>
</dbReference>
<proteinExistence type="predicted"/>
<dbReference type="SUPFAM" id="SSF52172">
    <property type="entry name" value="CheY-like"/>
    <property type="match status" value="2"/>
</dbReference>
<name>A0A916WHP6_9BURK</name>
<feature type="domain" description="PAC" evidence="14">
    <location>
        <begin position="1204"/>
        <end position="1257"/>
    </location>
</feature>
<dbReference type="PROSITE" id="PS50113">
    <property type="entry name" value="PAC"/>
    <property type="match status" value="3"/>
</dbReference>
<dbReference type="PRINTS" id="PR00344">
    <property type="entry name" value="BCTRLSENSOR"/>
</dbReference>
<reference evidence="15" key="2">
    <citation type="submission" date="2020-09" db="EMBL/GenBank/DDBJ databases">
        <authorList>
            <person name="Sun Q."/>
            <person name="Zhou Y."/>
        </authorList>
    </citation>
    <scope>NUCLEOTIDE SEQUENCE</scope>
    <source>
        <strain evidence="15">CGMCC 1.15322</strain>
    </source>
</reference>
<feature type="domain" description="Response regulatory" evidence="12">
    <location>
        <begin position="1645"/>
        <end position="1761"/>
    </location>
</feature>
<evidence type="ECO:0000256" key="8">
    <source>
        <dbReference type="ARBA" id="ARBA00022840"/>
    </source>
</evidence>
<dbReference type="InterPro" id="IPR001789">
    <property type="entry name" value="Sig_transdc_resp-reg_receiver"/>
</dbReference>
<keyword evidence="7" id="KW-0418">Kinase</keyword>
<evidence type="ECO:0000256" key="3">
    <source>
        <dbReference type="ARBA" id="ARBA00012438"/>
    </source>
</evidence>
<comment type="catalytic activity">
    <reaction evidence="1">
        <text>ATP + protein L-histidine = ADP + protein N-phospho-L-histidine.</text>
        <dbReference type="EC" id="2.7.13.3"/>
    </reaction>
</comment>
<keyword evidence="16" id="KW-1185">Reference proteome</keyword>
<evidence type="ECO:0000313" key="16">
    <source>
        <dbReference type="Proteomes" id="UP000620596"/>
    </source>
</evidence>
<dbReference type="InterPro" id="IPR003661">
    <property type="entry name" value="HisK_dim/P_dom"/>
</dbReference>
<dbReference type="InterPro" id="IPR013655">
    <property type="entry name" value="PAS_fold_3"/>
</dbReference>
<dbReference type="PROSITE" id="PS50109">
    <property type="entry name" value="HIS_KIN"/>
    <property type="match status" value="2"/>
</dbReference>
<evidence type="ECO:0000256" key="5">
    <source>
        <dbReference type="ARBA" id="ARBA00022679"/>
    </source>
</evidence>
<dbReference type="Gene3D" id="3.30.565.10">
    <property type="entry name" value="Histidine kinase-like ATPase, C-terminal domain"/>
    <property type="match status" value="2"/>
</dbReference>
<dbReference type="GO" id="GO:0005524">
    <property type="term" value="F:ATP binding"/>
    <property type="evidence" value="ECO:0007669"/>
    <property type="project" value="UniProtKB-KW"/>
</dbReference>
<dbReference type="Pfam" id="PF00072">
    <property type="entry name" value="Response_reg"/>
    <property type="match status" value="2"/>
</dbReference>
<evidence type="ECO:0000256" key="6">
    <source>
        <dbReference type="ARBA" id="ARBA00022741"/>
    </source>
</evidence>
<dbReference type="Pfam" id="PF00512">
    <property type="entry name" value="HisKA"/>
    <property type="match status" value="2"/>
</dbReference>
<dbReference type="PANTHER" id="PTHR43547">
    <property type="entry name" value="TWO-COMPONENT HISTIDINE KINASE"/>
    <property type="match status" value="1"/>
</dbReference>
<reference evidence="15" key="1">
    <citation type="journal article" date="2014" name="Int. J. Syst. Evol. Microbiol.">
        <title>Complete genome sequence of Corynebacterium casei LMG S-19264T (=DSM 44701T), isolated from a smear-ripened cheese.</title>
        <authorList>
            <consortium name="US DOE Joint Genome Institute (JGI-PGF)"/>
            <person name="Walter F."/>
            <person name="Albersmeier A."/>
            <person name="Kalinowski J."/>
            <person name="Ruckert C."/>
        </authorList>
    </citation>
    <scope>NUCLEOTIDE SEQUENCE</scope>
    <source>
        <strain evidence="15">CGMCC 1.15322</strain>
    </source>
</reference>
<dbReference type="FunFam" id="3.30.565.10:FF:000006">
    <property type="entry name" value="Sensor histidine kinase WalK"/>
    <property type="match status" value="1"/>
</dbReference>
<dbReference type="InterPro" id="IPR000014">
    <property type="entry name" value="PAS"/>
</dbReference>
<dbReference type="CDD" id="cd17574">
    <property type="entry name" value="REC_OmpR"/>
    <property type="match status" value="1"/>
</dbReference>
<dbReference type="GO" id="GO:0000155">
    <property type="term" value="F:phosphorelay sensor kinase activity"/>
    <property type="evidence" value="ECO:0007669"/>
    <property type="project" value="InterPro"/>
</dbReference>
<feature type="domain" description="PAC" evidence="14">
    <location>
        <begin position="838"/>
        <end position="890"/>
    </location>
</feature>
<dbReference type="Pfam" id="PF08447">
    <property type="entry name" value="PAS_3"/>
    <property type="match status" value="2"/>
</dbReference>
<dbReference type="InterPro" id="IPR001610">
    <property type="entry name" value="PAC"/>
</dbReference>
<comment type="subcellular location">
    <subcellularLocation>
        <location evidence="2">Cell inner membrane</location>
        <topology evidence="2">Multi-pass membrane protein</topology>
    </subcellularLocation>
</comment>
<dbReference type="FunFam" id="3.30.565.10:FF:000037">
    <property type="entry name" value="Hybrid sensor histidine kinase/response regulator"/>
    <property type="match status" value="1"/>
</dbReference>
<dbReference type="Gene3D" id="1.10.287.130">
    <property type="match status" value="2"/>
</dbReference>
<dbReference type="SMART" id="SM00091">
    <property type="entry name" value="PAS"/>
    <property type="match status" value="6"/>
</dbReference>
<feature type="domain" description="PAS" evidence="13">
    <location>
        <begin position="1019"/>
        <end position="1089"/>
    </location>
</feature>
<dbReference type="InterPro" id="IPR029016">
    <property type="entry name" value="GAF-like_dom_sf"/>
</dbReference>
<dbReference type="EMBL" id="BMIG01000006">
    <property type="protein sequence ID" value="GGA98652.1"/>
    <property type="molecule type" value="Genomic_DNA"/>
</dbReference>
<dbReference type="SUPFAM" id="SSF55785">
    <property type="entry name" value="PYP-like sensor domain (PAS domain)"/>
    <property type="match status" value="6"/>
</dbReference>
<dbReference type="RefSeq" id="WP_188708332.1">
    <property type="nucleotide sequence ID" value="NZ_BMIG01000006.1"/>
</dbReference>
<dbReference type="SUPFAM" id="SSF55781">
    <property type="entry name" value="GAF domain-like"/>
    <property type="match status" value="1"/>
</dbReference>
<feature type="domain" description="Response regulatory" evidence="12">
    <location>
        <begin position="636"/>
        <end position="751"/>
    </location>
</feature>
<dbReference type="InterPro" id="IPR013656">
    <property type="entry name" value="PAS_4"/>
</dbReference>
<evidence type="ECO:0000259" key="12">
    <source>
        <dbReference type="PROSITE" id="PS50110"/>
    </source>
</evidence>
<dbReference type="Gene3D" id="2.10.70.100">
    <property type="match status" value="1"/>
</dbReference>
<feature type="modified residue" description="4-aspartylphosphate" evidence="10">
    <location>
        <position position="1694"/>
    </location>
</feature>
<dbReference type="Gene3D" id="3.30.450.40">
    <property type="match status" value="1"/>
</dbReference>
<dbReference type="Pfam" id="PF02518">
    <property type="entry name" value="HATPase_c"/>
    <property type="match status" value="2"/>
</dbReference>
<dbReference type="InterPro" id="IPR003594">
    <property type="entry name" value="HATPase_dom"/>
</dbReference>
<gene>
    <name evidence="15" type="ORF">GCM10011496_19700</name>
</gene>
<keyword evidence="6" id="KW-0547">Nucleotide-binding</keyword>
<evidence type="ECO:0000256" key="9">
    <source>
        <dbReference type="ARBA" id="ARBA00023012"/>
    </source>
</evidence>
<dbReference type="CDD" id="cd17580">
    <property type="entry name" value="REC_2_DhkD-like"/>
    <property type="match status" value="1"/>
</dbReference>
<dbReference type="SMART" id="SM00387">
    <property type="entry name" value="HATPase_c"/>
    <property type="match status" value="2"/>
</dbReference>
<dbReference type="CDD" id="cd16922">
    <property type="entry name" value="HATPase_EvgS-ArcB-TorS-like"/>
    <property type="match status" value="2"/>
</dbReference>
<sequence length="1765" mass="196280">MNFPGDKLSSVLDPLAFLTGGGEMGSLIRAMDWSKTLLGPVAGWPQSLRTTVSICLASDLPICVIWGPGLVQLYNDAYRAICGGKHPRSMGQNFSECWREAWPVIGEAHDSALAGDKAFLEVQQIFLERHGYVEECFFTFSFSPIRDEAGQVGGLFHPVIEMTTQMLSERRTRALRDLAFQTSKAKSVSEALSLSAQTLAQYDLDLPFTMLYALEPNGDQARLIDATGLQADTVASLSTVCFGEKERTLWPMEEVVRSGSAVQVDDVKQRIGPAGPYPEPPNAALALPIIPTGADRPAAIFIAGVSSRLPMNEAYRGFYDLLASSVTTAVTNARAYDDERRRAKALAELDRAKTAFFSNVSHEFRTPLTLMLGPVEDALASSNEQLPPLQRERLEVVYRNGLRLQRLVNSLLDFSRIEAGRVRAAYEPTALADFTADLASNFRSACEKAGLDLRVDCPPLGEPVFVDRPMWEKIVLNLLSNAFKFTLEGEITVSMRRADFAMELRVRDTGTGIPAEEIPLLFDRFYRVENARGRTHEGSGIGLALVQELVKLHGGSISATSEVGRGTTFTVRVPLGSQHLPRDQVGSSRTAALPSTEASPFVEEALRWLPDADQRLAVGVESTPIRDEPGDDDRPLVLVADDNADMRQYIVRLLGEYYRTEAVPDGEAALAAALQRTPDLVLTDVMMPRLDGFGLLHGLRADPRTSDVPVIMLSARSGEESRIEGMHEGADDYLVKPFSAKELLARVVAHLKMARIRRESSAAIQASEEQFRALVSASSDVVYRMNADWTEMRYLQGREFVADTPEPNRSWLEKYIHPDDQQLVIATIREAVRTRGVFELEHRVLRIDGTLGWTFSRAIPLMDSNGSLVEWFGMAGDVTARKQAQESLKASEQKYRTLFESMDEGYCLIEMIFDADGQPADYRFLEINPAFEKHTGLQNAQGKRMRELAPDHDAHWFEIYGRVAVTGEAIRFVNEAKALDDRWFDVYAFRIGGNGSYKVAILFNDISDRKASEDALMVSENRSRTILNSITDGFFALDRDWRITYMNAAGERFMDRAPGDLIGKCLWDEYPGTAGSEFERVYRRVVTGQVSESFTAYYPNFDCWYEVTAYPAPDGLSVYFRDVTERRRVEQERQQFAALVDASSDFIGVAGLDQRGIYLNRAGEELIGLSPGKVSSISMLDCFPESEHGRVTGLIADSDGVDHVVVDTWFQHLQTGQLIPVSWSFLRLRDASGNVSGYATVTRDLTERNKAQNLLRASEERRRLALEAAELGTWHVDTETRITQTDARFRAIFGTTEEWTDYLQAVAVIHSDDQPAVLEAVAAATRLEDPAPYAIEYRIIHPDGSLRWIFAKGRSSFEGTGPTRRVTSFDGTVADITDQKRGEEERERLVARLREQDQRKDEFLATLAHELRNPLAPIRNGLQIMRLARGDPEKSEMVRLMMERQLGQMVHLIDDLLDLSRISRGKIDLRKERIELARAIERAIEASRPSIENAEHELVIEVPPEAIYVDADLTRLTQVFSNLLNNAAKFTERGGRVRLAVQLKGAEAVVSVTDNGIGIPTHMLSRVFEMFTQVDGNLERSQGGLGIGLSIAQRLVQMHGGLVEVRSDGPGRGSEFVVRLPVALSLVGDTLADEANPVRPAARLRILVADDNLDSAESLAMLLRLEGNETQTAHDGLEALEVAATFRPDAILLDIGMPKLNGYEVCRRIRQQAWGKSMVVIALTGWGQEEDKRRSLEAGVDFHLVKPVDHAALKKLLARVTAARA</sequence>
<evidence type="ECO:0000313" key="15">
    <source>
        <dbReference type="EMBL" id="GGA98652.1"/>
    </source>
</evidence>
<dbReference type="Pfam" id="PF13188">
    <property type="entry name" value="PAS_8"/>
    <property type="match status" value="1"/>
</dbReference>
<dbReference type="Pfam" id="PF08448">
    <property type="entry name" value="PAS_4"/>
    <property type="match status" value="2"/>
</dbReference>
<evidence type="ECO:0000256" key="4">
    <source>
        <dbReference type="ARBA" id="ARBA00022553"/>
    </source>
</evidence>
<dbReference type="InterPro" id="IPR036097">
    <property type="entry name" value="HisK_dim/P_sf"/>
</dbReference>
<dbReference type="SUPFAM" id="SSF47384">
    <property type="entry name" value="Homodimeric domain of signal transducing histidine kinase"/>
    <property type="match status" value="2"/>
</dbReference>
<dbReference type="InterPro" id="IPR036890">
    <property type="entry name" value="HATPase_C_sf"/>
</dbReference>
<evidence type="ECO:0000259" key="11">
    <source>
        <dbReference type="PROSITE" id="PS50109"/>
    </source>
</evidence>
<evidence type="ECO:0000256" key="1">
    <source>
        <dbReference type="ARBA" id="ARBA00000085"/>
    </source>
</evidence>
<dbReference type="EC" id="2.7.13.3" evidence="3"/>
<keyword evidence="4 10" id="KW-0597">Phosphoprotein</keyword>
<protein>
    <recommendedName>
        <fullName evidence="3">histidine kinase</fullName>
        <ecNumber evidence="3">2.7.13.3</ecNumber>
    </recommendedName>
</protein>
<feature type="domain" description="Histidine kinase" evidence="11">
    <location>
        <begin position="1406"/>
        <end position="1624"/>
    </location>
</feature>
<feature type="domain" description="Histidine kinase" evidence="11">
    <location>
        <begin position="359"/>
        <end position="577"/>
    </location>
</feature>
<dbReference type="InterPro" id="IPR035965">
    <property type="entry name" value="PAS-like_dom_sf"/>
</dbReference>
<keyword evidence="8" id="KW-0067">ATP-binding</keyword>
<dbReference type="Gene3D" id="3.40.50.2300">
    <property type="match status" value="2"/>
</dbReference>
<evidence type="ECO:0000259" key="13">
    <source>
        <dbReference type="PROSITE" id="PS50112"/>
    </source>
</evidence>
<evidence type="ECO:0000256" key="2">
    <source>
        <dbReference type="ARBA" id="ARBA00004429"/>
    </source>
</evidence>
<dbReference type="PROSITE" id="PS50112">
    <property type="entry name" value="PAS"/>
    <property type="match status" value="1"/>
</dbReference>
<dbReference type="InterPro" id="IPR000700">
    <property type="entry name" value="PAS-assoc_C"/>
</dbReference>
<evidence type="ECO:0000256" key="7">
    <source>
        <dbReference type="ARBA" id="ARBA00022777"/>
    </source>
</evidence>
<accession>A0A916WHP6</accession>
<dbReference type="InterPro" id="IPR004358">
    <property type="entry name" value="Sig_transdc_His_kin-like_C"/>
</dbReference>
<keyword evidence="9" id="KW-0902">Two-component regulatory system</keyword>
<feature type="domain" description="PAC" evidence="14">
    <location>
        <begin position="1333"/>
        <end position="1388"/>
    </location>
</feature>
<dbReference type="InterPro" id="IPR005467">
    <property type="entry name" value="His_kinase_dom"/>
</dbReference>
<dbReference type="NCBIfam" id="TIGR00229">
    <property type="entry name" value="sensory_box"/>
    <property type="match status" value="3"/>
</dbReference>
<dbReference type="Gene3D" id="3.30.450.20">
    <property type="entry name" value="PAS domain"/>
    <property type="match status" value="6"/>
</dbReference>
<dbReference type="PROSITE" id="PS50110">
    <property type="entry name" value="RESPONSE_REGULATORY"/>
    <property type="match status" value="2"/>
</dbReference>
<evidence type="ECO:0000259" key="14">
    <source>
        <dbReference type="PROSITE" id="PS50113"/>
    </source>
</evidence>
<dbReference type="CDD" id="cd00130">
    <property type="entry name" value="PAS"/>
    <property type="match status" value="4"/>
</dbReference>
<dbReference type="GO" id="GO:0005886">
    <property type="term" value="C:plasma membrane"/>
    <property type="evidence" value="ECO:0007669"/>
    <property type="project" value="UniProtKB-SubCell"/>
</dbReference>
<feature type="modified residue" description="4-aspartylphosphate" evidence="10">
    <location>
        <position position="684"/>
    </location>
</feature>
<dbReference type="FunFam" id="1.10.287.130:FF:000045">
    <property type="entry name" value="Two-component system sensor histidine kinase/response regulator"/>
    <property type="match status" value="1"/>
</dbReference>
<dbReference type="CDD" id="cd00082">
    <property type="entry name" value="HisKA"/>
    <property type="match status" value="2"/>
</dbReference>
<keyword evidence="5" id="KW-0808">Transferase</keyword>
<dbReference type="SUPFAM" id="SSF55874">
    <property type="entry name" value="ATPase domain of HSP90 chaperone/DNA topoisomerase II/histidine kinase"/>
    <property type="match status" value="2"/>
</dbReference>
<dbReference type="SMART" id="SM00086">
    <property type="entry name" value="PAC"/>
    <property type="match status" value="3"/>
</dbReference>
<comment type="caution">
    <text evidence="15">The sequence shown here is derived from an EMBL/GenBank/DDBJ whole genome shotgun (WGS) entry which is preliminary data.</text>
</comment>
<organism evidence="15 16">
    <name type="scientific">Polaromonas eurypsychrophila</name>
    <dbReference type="NCBI Taxonomy" id="1614635"/>
    <lineage>
        <taxon>Bacteria</taxon>
        <taxon>Pseudomonadati</taxon>
        <taxon>Pseudomonadota</taxon>
        <taxon>Betaproteobacteria</taxon>
        <taxon>Burkholderiales</taxon>
        <taxon>Comamonadaceae</taxon>
        <taxon>Polaromonas</taxon>
    </lineage>
</organism>
<evidence type="ECO:0000256" key="10">
    <source>
        <dbReference type="PROSITE-ProRule" id="PRU00169"/>
    </source>
</evidence>
<dbReference type="PANTHER" id="PTHR43547:SF2">
    <property type="entry name" value="HYBRID SIGNAL TRANSDUCTION HISTIDINE KINASE C"/>
    <property type="match status" value="1"/>
</dbReference>
<dbReference type="InterPro" id="IPR011006">
    <property type="entry name" value="CheY-like_superfamily"/>
</dbReference>
<dbReference type="Proteomes" id="UP000620596">
    <property type="component" value="Unassembled WGS sequence"/>
</dbReference>
<dbReference type="SMART" id="SM00388">
    <property type="entry name" value="HisKA"/>
    <property type="match status" value="2"/>
</dbReference>